<accession>A0A7T8GVR7</accession>
<protein>
    <submittedName>
        <fullName evidence="2">Histamine receptor H3</fullName>
    </submittedName>
</protein>
<evidence type="ECO:0000313" key="3">
    <source>
        <dbReference type="Proteomes" id="UP000595437"/>
    </source>
</evidence>
<feature type="region of interest" description="Disordered" evidence="1">
    <location>
        <begin position="1"/>
        <end position="34"/>
    </location>
</feature>
<feature type="compositionally biased region" description="Pro residues" evidence="1">
    <location>
        <begin position="1"/>
        <end position="14"/>
    </location>
</feature>
<keyword evidence="2" id="KW-0675">Receptor</keyword>
<dbReference type="AlphaFoldDB" id="A0A7T8GVR7"/>
<keyword evidence="3" id="KW-1185">Reference proteome</keyword>
<feature type="region of interest" description="Disordered" evidence="1">
    <location>
        <begin position="50"/>
        <end position="76"/>
    </location>
</feature>
<evidence type="ECO:0000313" key="2">
    <source>
        <dbReference type="EMBL" id="QQP38461.1"/>
    </source>
</evidence>
<sequence length="173" mass="19567">QWLLSPPPTPPSLPPKLITTNSHGSSGYQDGNLSFEEQQTMRAIADQNTFPHLDNSFDNSMMKHTASPPNSKLPPVFEFEGLKYIDTARVEPRIAYSPEKTPPQTPDTPRYEQKPFADPMERFLLNNAMFQQHAQLEMVDFSTPPPLLPESPLLARAPSRHDDLDETLEVLEE</sequence>
<name>A0A7T8GVR7_CALRO</name>
<feature type="compositionally biased region" description="Acidic residues" evidence="1">
    <location>
        <begin position="164"/>
        <end position="173"/>
    </location>
</feature>
<feature type="region of interest" description="Disordered" evidence="1">
    <location>
        <begin position="93"/>
        <end position="112"/>
    </location>
</feature>
<reference evidence="3" key="1">
    <citation type="submission" date="2021-01" db="EMBL/GenBank/DDBJ databases">
        <title>Caligus Genome Assembly.</title>
        <authorList>
            <person name="Gallardo-Escarate C."/>
        </authorList>
    </citation>
    <scope>NUCLEOTIDE SEQUENCE [LARGE SCALE GENOMIC DNA]</scope>
</reference>
<evidence type="ECO:0000256" key="1">
    <source>
        <dbReference type="SAM" id="MobiDB-lite"/>
    </source>
</evidence>
<feature type="non-terminal residue" evidence="2">
    <location>
        <position position="1"/>
    </location>
</feature>
<feature type="compositionally biased region" description="Polar residues" evidence="1">
    <location>
        <begin position="18"/>
        <end position="34"/>
    </location>
</feature>
<dbReference type="Proteomes" id="UP000595437">
    <property type="component" value="Chromosome 13"/>
</dbReference>
<gene>
    <name evidence="2" type="ORF">FKW44_019035</name>
</gene>
<dbReference type="EMBL" id="CP045902">
    <property type="protein sequence ID" value="QQP38461.1"/>
    <property type="molecule type" value="Genomic_DNA"/>
</dbReference>
<organism evidence="2 3">
    <name type="scientific">Caligus rogercresseyi</name>
    <name type="common">Sea louse</name>
    <dbReference type="NCBI Taxonomy" id="217165"/>
    <lineage>
        <taxon>Eukaryota</taxon>
        <taxon>Metazoa</taxon>
        <taxon>Ecdysozoa</taxon>
        <taxon>Arthropoda</taxon>
        <taxon>Crustacea</taxon>
        <taxon>Multicrustacea</taxon>
        <taxon>Hexanauplia</taxon>
        <taxon>Copepoda</taxon>
        <taxon>Siphonostomatoida</taxon>
        <taxon>Caligidae</taxon>
        <taxon>Caligus</taxon>
    </lineage>
</organism>
<dbReference type="OrthoDB" id="6381278at2759"/>
<feature type="region of interest" description="Disordered" evidence="1">
    <location>
        <begin position="141"/>
        <end position="173"/>
    </location>
</feature>
<feature type="non-terminal residue" evidence="2">
    <location>
        <position position="173"/>
    </location>
</feature>
<proteinExistence type="predicted"/>